<protein>
    <submittedName>
        <fullName evidence="2">Uncharacterized protein</fullName>
    </submittedName>
</protein>
<reference evidence="2" key="1">
    <citation type="journal article" date="2023" name="Mol. Phylogenet. Evol.">
        <title>Genome-scale phylogeny and comparative genomics of the fungal order Sordariales.</title>
        <authorList>
            <person name="Hensen N."/>
            <person name="Bonometti L."/>
            <person name="Westerberg I."/>
            <person name="Brannstrom I.O."/>
            <person name="Guillou S."/>
            <person name="Cros-Aarteil S."/>
            <person name="Calhoun S."/>
            <person name="Haridas S."/>
            <person name="Kuo A."/>
            <person name="Mondo S."/>
            <person name="Pangilinan J."/>
            <person name="Riley R."/>
            <person name="LaButti K."/>
            <person name="Andreopoulos B."/>
            <person name="Lipzen A."/>
            <person name="Chen C."/>
            <person name="Yan M."/>
            <person name="Daum C."/>
            <person name="Ng V."/>
            <person name="Clum A."/>
            <person name="Steindorff A."/>
            <person name="Ohm R.A."/>
            <person name="Martin F."/>
            <person name="Silar P."/>
            <person name="Natvig D.O."/>
            <person name="Lalanne C."/>
            <person name="Gautier V."/>
            <person name="Ament-Velasquez S.L."/>
            <person name="Kruys A."/>
            <person name="Hutchinson M.I."/>
            <person name="Powell A.J."/>
            <person name="Barry K."/>
            <person name="Miller A.N."/>
            <person name="Grigoriev I.V."/>
            <person name="Debuchy R."/>
            <person name="Gladieux P."/>
            <person name="Hiltunen Thoren M."/>
            <person name="Johannesson H."/>
        </authorList>
    </citation>
    <scope>NUCLEOTIDE SEQUENCE</scope>
    <source>
        <strain evidence="2">PSN309</strain>
    </source>
</reference>
<dbReference type="EMBL" id="MU864546">
    <property type="protein sequence ID" value="KAK4183465.1"/>
    <property type="molecule type" value="Genomic_DNA"/>
</dbReference>
<organism evidence="2 3">
    <name type="scientific">Podospora australis</name>
    <dbReference type="NCBI Taxonomy" id="1536484"/>
    <lineage>
        <taxon>Eukaryota</taxon>
        <taxon>Fungi</taxon>
        <taxon>Dikarya</taxon>
        <taxon>Ascomycota</taxon>
        <taxon>Pezizomycotina</taxon>
        <taxon>Sordariomycetes</taxon>
        <taxon>Sordariomycetidae</taxon>
        <taxon>Sordariales</taxon>
        <taxon>Podosporaceae</taxon>
        <taxon>Podospora</taxon>
    </lineage>
</organism>
<keyword evidence="3" id="KW-1185">Reference proteome</keyword>
<proteinExistence type="predicted"/>
<feature type="transmembrane region" description="Helical" evidence="1">
    <location>
        <begin position="12"/>
        <end position="32"/>
    </location>
</feature>
<comment type="caution">
    <text evidence="2">The sequence shown here is derived from an EMBL/GenBank/DDBJ whole genome shotgun (WGS) entry which is preliminary data.</text>
</comment>
<feature type="transmembrane region" description="Helical" evidence="1">
    <location>
        <begin position="237"/>
        <end position="257"/>
    </location>
</feature>
<evidence type="ECO:0000313" key="2">
    <source>
        <dbReference type="EMBL" id="KAK4183465.1"/>
    </source>
</evidence>
<sequence length="342" mass="37553">MTEPQALRLLHRLSFPLLFIVPVLLAAGFIHFNLDPMSELSNNLAGDNQCSEKIAPKWQPIFVCAMTKFFTITLTPPCGFAFHAVFLSFVAAVITVTRLDELRLSNLGRSNIITRNPQVSWLLSHVASGAVVLPLLLFPAHAAPARGFTAASNTIHHRLPNRAELLAIPVAVGLGFIVPSLALQVWPENSVVVLFWLFFPVLVSGIYPLARDTLKTRFSQPENRSASEQEVTASDLLALYGLPSSVSVLSHWLFLFVTYREKHYPYELHEAAKVSLGILRADFWVMASTMLYWLAVEAGMSTTLWTLIGSVVGGPGAGLCLGWIMRDYGLAQEAVSKAVAAR</sequence>
<keyword evidence="1" id="KW-0472">Membrane</keyword>
<feature type="transmembrane region" description="Helical" evidence="1">
    <location>
        <begin position="190"/>
        <end position="210"/>
    </location>
</feature>
<gene>
    <name evidence="2" type="ORF">QBC35DRAFT_393816</name>
</gene>
<keyword evidence="1" id="KW-1133">Transmembrane helix</keyword>
<evidence type="ECO:0000313" key="3">
    <source>
        <dbReference type="Proteomes" id="UP001302126"/>
    </source>
</evidence>
<reference evidence="2" key="2">
    <citation type="submission" date="2023-05" db="EMBL/GenBank/DDBJ databases">
        <authorList>
            <consortium name="Lawrence Berkeley National Laboratory"/>
            <person name="Steindorff A."/>
            <person name="Hensen N."/>
            <person name="Bonometti L."/>
            <person name="Westerberg I."/>
            <person name="Brannstrom I.O."/>
            <person name="Guillou S."/>
            <person name="Cros-Aarteil S."/>
            <person name="Calhoun S."/>
            <person name="Haridas S."/>
            <person name="Kuo A."/>
            <person name="Mondo S."/>
            <person name="Pangilinan J."/>
            <person name="Riley R."/>
            <person name="Labutti K."/>
            <person name="Andreopoulos B."/>
            <person name="Lipzen A."/>
            <person name="Chen C."/>
            <person name="Yanf M."/>
            <person name="Daum C."/>
            <person name="Ng V."/>
            <person name="Clum A."/>
            <person name="Ohm R."/>
            <person name="Martin F."/>
            <person name="Silar P."/>
            <person name="Natvig D."/>
            <person name="Lalanne C."/>
            <person name="Gautier V."/>
            <person name="Ament-Velasquez S.L."/>
            <person name="Kruys A."/>
            <person name="Hutchinson M.I."/>
            <person name="Powell A.J."/>
            <person name="Barry K."/>
            <person name="Miller A.N."/>
            <person name="Grigoriev I.V."/>
            <person name="Debuchy R."/>
            <person name="Gladieux P."/>
            <person name="Thoren M.H."/>
            <person name="Johannesson H."/>
        </authorList>
    </citation>
    <scope>NUCLEOTIDE SEQUENCE</scope>
    <source>
        <strain evidence="2">PSN309</strain>
    </source>
</reference>
<accession>A0AAN6WK94</accession>
<feature type="transmembrane region" description="Helical" evidence="1">
    <location>
        <begin position="278"/>
        <end position="296"/>
    </location>
</feature>
<dbReference type="AlphaFoldDB" id="A0AAN6WK94"/>
<feature type="transmembrane region" description="Helical" evidence="1">
    <location>
        <begin position="80"/>
        <end position="99"/>
    </location>
</feature>
<feature type="transmembrane region" description="Helical" evidence="1">
    <location>
        <begin position="163"/>
        <end position="183"/>
    </location>
</feature>
<feature type="transmembrane region" description="Helical" evidence="1">
    <location>
        <begin position="302"/>
        <end position="324"/>
    </location>
</feature>
<evidence type="ECO:0000256" key="1">
    <source>
        <dbReference type="SAM" id="Phobius"/>
    </source>
</evidence>
<dbReference type="Proteomes" id="UP001302126">
    <property type="component" value="Unassembled WGS sequence"/>
</dbReference>
<keyword evidence="1" id="KW-0812">Transmembrane</keyword>
<name>A0AAN6WK94_9PEZI</name>